<evidence type="ECO:0000313" key="2">
    <source>
        <dbReference type="Proteomes" id="UP000626370"/>
    </source>
</evidence>
<evidence type="ECO:0000313" key="1">
    <source>
        <dbReference type="EMBL" id="GHE84467.1"/>
    </source>
</evidence>
<organism evidence="1 2">
    <name type="scientific">Thalassotalea profundi</name>
    <dbReference type="NCBI Taxonomy" id="2036687"/>
    <lineage>
        <taxon>Bacteria</taxon>
        <taxon>Pseudomonadati</taxon>
        <taxon>Pseudomonadota</taxon>
        <taxon>Gammaproteobacteria</taxon>
        <taxon>Alteromonadales</taxon>
        <taxon>Colwelliaceae</taxon>
        <taxon>Thalassotalea</taxon>
    </lineage>
</organism>
<reference evidence="2" key="1">
    <citation type="journal article" date="2019" name="Int. J. Syst. Evol. Microbiol.">
        <title>The Global Catalogue of Microorganisms (GCM) 10K type strain sequencing project: providing services to taxonomists for standard genome sequencing and annotation.</title>
        <authorList>
            <consortium name="The Broad Institute Genomics Platform"/>
            <consortium name="The Broad Institute Genome Sequencing Center for Infectious Disease"/>
            <person name="Wu L."/>
            <person name="Ma J."/>
        </authorList>
    </citation>
    <scope>NUCLEOTIDE SEQUENCE [LARGE SCALE GENOMIC DNA]</scope>
    <source>
        <strain evidence="2">CGMCC 1.15922</strain>
    </source>
</reference>
<accession>A0ABQ3IKC6</accession>
<dbReference type="EMBL" id="BNAH01000004">
    <property type="protein sequence ID" value="GHE84467.1"/>
    <property type="molecule type" value="Genomic_DNA"/>
</dbReference>
<keyword evidence="2" id="KW-1185">Reference proteome</keyword>
<dbReference type="Proteomes" id="UP000626370">
    <property type="component" value="Unassembled WGS sequence"/>
</dbReference>
<proteinExistence type="predicted"/>
<protein>
    <submittedName>
        <fullName evidence="1">Uncharacterized protein</fullName>
    </submittedName>
</protein>
<gene>
    <name evidence="1" type="ORF">GCM10011501_11470</name>
</gene>
<name>A0ABQ3IKC6_9GAMM</name>
<sequence>MIMTSEFNNTIDSSSSLLVKLINRGDEVSIVKGKLIMQPNSGLPVPVCWLKQNRTLLINDICKLLNCIPLQYISYTTGNYGQNKSPGVTLQFIDLLSRKNAYIIFNANLKRSRKSKYGKKGDPLPNKQFIVGERSNFYKFWLSTGLPLPTSLSKFYECMSKLKPLTFTGEIDSKDRIKDKKLTLLEVTYHEILNKLKKPKNAQVTESLTAKQSLTFHQKTANQPLILTAKSISPEPNSKGLATNKSTCISNHGNKYIRKEVIEEFTNADISTLDSYKYNRTETPNNKPLIKNKQPEVQTVDEWLEDWEAAFTSEEFKEVMTDFNKNSSH</sequence>
<comment type="caution">
    <text evidence="1">The sequence shown here is derived from an EMBL/GenBank/DDBJ whole genome shotgun (WGS) entry which is preliminary data.</text>
</comment>